<reference evidence="4" key="1">
    <citation type="journal article" date="2010" name="Stand. Genomic Sci.">
        <title>Complete genome sequence of 'Thermobaculum terrenum' type strain (YNP1).</title>
        <authorList>
            <person name="Kiss H."/>
            <person name="Cleland D."/>
            <person name="Lapidus A."/>
            <person name="Lucas S."/>
            <person name="Glavina Del Rio T."/>
            <person name="Nolan M."/>
            <person name="Tice H."/>
            <person name="Han C."/>
            <person name="Goodwin L."/>
            <person name="Pitluck S."/>
            <person name="Liolios K."/>
            <person name="Ivanova N."/>
            <person name="Mavromatis K."/>
            <person name="Ovchinnikova G."/>
            <person name="Pati A."/>
            <person name="Chen A."/>
            <person name="Palaniappan K."/>
            <person name="Land M."/>
            <person name="Hauser L."/>
            <person name="Chang Y."/>
            <person name="Jeffries C."/>
            <person name="Lu M."/>
            <person name="Brettin T."/>
            <person name="Detter J."/>
            <person name="Goker M."/>
            <person name="Tindall B."/>
            <person name="Beck B."/>
            <person name="McDermott T."/>
            <person name="Woyke T."/>
            <person name="Bristow J."/>
            <person name="Eisen J."/>
            <person name="Markowitz V."/>
            <person name="Hugenholtz P."/>
            <person name="Kyrpides N."/>
            <person name="Klenk H."/>
            <person name="Cheng J."/>
        </authorList>
    </citation>
    <scope>NUCLEOTIDE SEQUENCE [LARGE SCALE GENOMIC DNA]</scope>
    <source>
        <strain evidence="4">ATCC BAA-798 / YNP1</strain>
    </source>
</reference>
<dbReference type="STRING" id="525904.Tter_0541"/>
<evidence type="ECO:0000259" key="2">
    <source>
        <dbReference type="Pfam" id="PF22725"/>
    </source>
</evidence>
<dbReference type="OrthoDB" id="9815825at2"/>
<accession>D1CEV3</accession>
<proteinExistence type="predicted"/>
<dbReference type="InterPro" id="IPR036291">
    <property type="entry name" value="NAD(P)-bd_dom_sf"/>
</dbReference>
<dbReference type="Gene3D" id="3.40.50.720">
    <property type="entry name" value="NAD(P)-binding Rossmann-like Domain"/>
    <property type="match status" value="1"/>
</dbReference>
<dbReference type="Pfam" id="PF01408">
    <property type="entry name" value="GFO_IDH_MocA"/>
    <property type="match status" value="1"/>
</dbReference>
<evidence type="ECO:0000259" key="1">
    <source>
        <dbReference type="Pfam" id="PF01408"/>
    </source>
</evidence>
<dbReference type="HOGENOM" id="CLU_023194_1_2_0"/>
<dbReference type="Gene3D" id="3.30.360.10">
    <property type="entry name" value="Dihydrodipicolinate Reductase, domain 2"/>
    <property type="match status" value="1"/>
</dbReference>
<dbReference type="Proteomes" id="UP000000323">
    <property type="component" value="Chromosome 1"/>
</dbReference>
<dbReference type="AlphaFoldDB" id="D1CEV3"/>
<dbReference type="GO" id="GO:0000166">
    <property type="term" value="F:nucleotide binding"/>
    <property type="evidence" value="ECO:0007669"/>
    <property type="project" value="InterPro"/>
</dbReference>
<keyword evidence="4" id="KW-1185">Reference proteome</keyword>
<dbReference type="eggNOG" id="COG0673">
    <property type="taxonomic scope" value="Bacteria"/>
</dbReference>
<evidence type="ECO:0000313" key="3">
    <source>
        <dbReference type="EMBL" id="ACZ41459.1"/>
    </source>
</evidence>
<gene>
    <name evidence="3" type="ordered locus">Tter_0541</name>
</gene>
<dbReference type="SUPFAM" id="SSF55347">
    <property type="entry name" value="Glyceraldehyde-3-phosphate dehydrogenase-like, C-terminal domain"/>
    <property type="match status" value="1"/>
</dbReference>
<dbReference type="InterPro" id="IPR000683">
    <property type="entry name" value="Gfo/Idh/MocA-like_OxRdtase_N"/>
</dbReference>
<name>D1CEV3_THET1</name>
<organism evidence="3 4">
    <name type="scientific">Thermobaculum terrenum (strain ATCC BAA-798 / CCMEE 7001 / YNP1)</name>
    <dbReference type="NCBI Taxonomy" id="525904"/>
    <lineage>
        <taxon>Bacteria</taxon>
        <taxon>Bacillati</taxon>
        <taxon>Chloroflexota</taxon>
        <taxon>Chloroflexia</taxon>
        <taxon>Candidatus Thermobaculales</taxon>
        <taxon>Candidatus Thermobaculaceae</taxon>
        <taxon>Thermobaculum</taxon>
    </lineage>
</organism>
<dbReference type="PANTHER" id="PTHR43249">
    <property type="entry name" value="UDP-N-ACETYL-2-AMINO-2-DEOXY-D-GLUCURONATE OXIDASE"/>
    <property type="match status" value="1"/>
</dbReference>
<protein>
    <submittedName>
        <fullName evidence="3">Oxidoreductase domain protein</fullName>
    </submittedName>
</protein>
<feature type="domain" description="Gfo/Idh/MocA-like oxidoreductase N-terminal" evidence="1">
    <location>
        <begin position="3"/>
        <end position="139"/>
    </location>
</feature>
<evidence type="ECO:0000313" key="4">
    <source>
        <dbReference type="Proteomes" id="UP000000323"/>
    </source>
</evidence>
<feature type="domain" description="GFO/IDH/MocA-like oxidoreductase" evidence="2">
    <location>
        <begin position="157"/>
        <end position="251"/>
    </location>
</feature>
<dbReference type="InterPro" id="IPR052515">
    <property type="entry name" value="Gfo/Idh/MocA_Oxidoreductase"/>
</dbReference>
<dbReference type="RefSeq" id="WP_012874494.1">
    <property type="nucleotide sequence ID" value="NC_013525.1"/>
</dbReference>
<dbReference type="PANTHER" id="PTHR43249:SF1">
    <property type="entry name" value="D-GLUCOSIDE 3-DEHYDROGENASE"/>
    <property type="match status" value="1"/>
</dbReference>
<dbReference type="KEGG" id="ttr:Tter_0541"/>
<dbReference type="EMBL" id="CP001825">
    <property type="protein sequence ID" value="ACZ41459.1"/>
    <property type="molecule type" value="Genomic_DNA"/>
</dbReference>
<dbReference type="InterPro" id="IPR055170">
    <property type="entry name" value="GFO_IDH_MocA-like_dom"/>
</dbReference>
<sequence>MTVRVGFIGTGGIATSHLLNLASIEDAEVVALCDIAPNRVEEAREYVNRNILTRSEAEGVEPRLIEAATYTDYRQMIRNERLDAVYICLPPFAHGDPEHAALDANLHMLVEKPVALDLRVANDILRRINEQGVIATAGYQLRYMGFIDKAIELLRNTVIGQTIVLRFTRTPGTSWYHRQDRSGGMMIEMATHQVDLLRFLVGEIRKVYAAAATRINNLDNPEYDIFDVNSSTFTFDNGAVCSFAINFLTGPSGLPDLRGVHIFCKDYILSMDISLKVRRGDDVEEFGLEHDPMLEEDKAFIEAVKTSNPAILRSDYLSAVRTLAVTIANDRSARSGMPVDVNELLRAEAPQAAW</sequence>
<dbReference type="SUPFAM" id="SSF51735">
    <property type="entry name" value="NAD(P)-binding Rossmann-fold domains"/>
    <property type="match status" value="1"/>
</dbReference>
<dbReference type="Pfam" id="PF22725">
    <property type="entry name" value="GFO_IDH_MocA_C3"/>
    <property type="match status" value="1"/>
</dbReference>